<comment type="caution">
    <text evidence="8">The sequence shown here is derived from an EMBL/GenBank/DDBJ whole genome shotgun (WGS) entry which is preliminary data.</text>
</comment>
<dbReference type="SUPFAM" id="SSF50447">
    <property type="entry name" value="Translation proteins"/>
    <property type="match status" value="1"/>
</dbReference>
<dbReference type="NCBIfam" id="TIGR02034">
    <property type="entry name" value="CysN"/>
    <property type="match status" value="1"/>
</dbReference>
<dbReference type="Gene3D" id="2.40.30.10">
    <property type="entry name" value="Translation factors"/>
    <property type="match status" value="2"/>
</dbReference>
<evidence type="ECO:0000259" key="7">
    <source>
        <dbReference type="PROSITE" id="PS51722"/>
    </source>
</evidence>
<dbReference type="InterPro" id="IPR050100">
    <property type="entry name" value="TRAFAC_GTPase_members"/>
</dbReference>
<evidence type="ECO:0000256" key="6">
    <source>
        <dbReference type="ARBA" id="ARBA00023134"/>
    </source>
</evidence>
<dbReference type="Pfam" id="PF22594">
    <property type="entry name" value="GTP-eEF1A_C"/>
    <property type="match status" value="1"/>
</dbReference>
<keyword evidence="4" id="KW-0547">Nucleotide-binding</keyword>
<dbReference type="PRINTS" id="PR00315">
    <property type="entry name" value="ELONGATNFCT"/>
</dbReference>
<evidence type="ECO:0000313" key="8">
    <source>
        <dbReference type="EMBL" id="MBM7800707.1"/>
    </source>
</evidence>
<dbReference type="InterPro" id="IPR009001">
    <property type="entry name" value="Transl_elong_EF1A/Init_IF2_C"/>
</dbReference>
<evidence type="ECO:0000256" key="4">
    <source>
        <dbReference type="ARBA" id="ARBA00022741"/>
    </source>
</evidence>
<dbReference type="SUPFAM" id="SSF50465">
    <property type="entry name" value="EF-Tu/eEF-1alpha/eIF2-gamma C-terminal domain"/>
    <property type="match status" value="1"/>
</dbReference>
<dbReference type="Gene3D" id="3.40.50.300">
    <property type="entry name" value="P-loop containing nucleotide triphosphate hydrolases"/>
    <property type="match status" value="1"/>
</dbReference>
<dbReference type="CDD" id="cd04166">
    <property type="entry name" value="CysN_ATPS"/>
    <property type="match status" value="1"/>
</dbReference>
<accession>A0ABS2RQD7</accession>
<organism evidence="8 9">
    <name type="scientific">Microlunatus panaciterrae</name>
    <dbReference type="NCBI Taxonomy" id="400768"/>
    <lineage>
        <taxon>Bacteria</taxon>
        <taxon>Bacillati</taxon>
        <taxon>Actinomycetota</taxon>
        <taxon>Actinomycetes</taxon>
        <taxon>Propionibacteriales</taxon>
        <taxon>Propionibacteriaceae</taxon>
        <taxon>Microlunatus</taxon>
    </lineage>
</organism>
<gene>
    <name evidence="8" type="ORF">JOE57_003628</name>
</gene>
<dbReference type="InterPro" id="IPR044138">
    <property type="entry name" value="CysN_II"/>
</dbReference>
<name>A0ABS2RQD7_9ACTN</name>
<dbReference type="GO" id="GO:0004781">
    <property type="term" value="F:sulfate adenylyltransferase (ATP) activity"/>
    <property type="evidence" value="ECO:0007669"/>
    <property type="project" value="UniProtKB-EC"/>
</dbReference>
<reference evidence="8 9" key="1">
    <citation type="submission" date="2021-01" db="EMBL/GenBank/DDBJ databases">
        <title>Sequencing the genomes of 1000 actinobacteria strains.</title>
        <authorList>
            <person name="Klenk H.-P."/>
        </authorList>
    </citation>
    <scope>NUCLEOTIDE SEQUENCE [LARGE SCALE GENOMIC DNA]</scope>
    <source>
        <strain evidence="8 9">DSM 18662</strain>
    </source>
</reference>
<dbReference type="PROSITE" id="PS51722">
    <property type="entry name" value="G_TR_2"/>
    <property type="match status" value="1"/>
</dbReference>
<dbReference type="Proteomes" id="UP000704762">
    <property type="component" value="Unassembled WGS sequence"/>
</dbReference>
<evidence type="ECO:0000256" key="5">
    <source>
        <dbReference type="ARBA" id="ARBA00022840"/>
    </source>
</evidence>
<proteinExistence type="predicted"/>
<dbReference type="InterPro" id="IPR000795">
    <property type="entry name" value="T_Tr_GTP-bd_dom"/>
</dbReference>
<dbReference type="EC" id="2.7.7.4" evidence="1"/>
<protein>
    <recommendedName>
        <fullName evidence="1">sulfate adenylyltransferase</fullName>
        <ecNumber evidence="1">2.7.7.4</ecNumber>
    </recommendedName>
</protein>
<dbReference type="PROSITE" id="PS00301">
    <property type="entry name" value="G_TR_1"/>
    <property type="match status" value="1"/>
</dbReference>
<feature type="domain" description="Tr-type G" evidence="7">
    <location>
        <begin position="17"/>
        <end position="231"/>
    </location>
</feature>
<keyword evidence="2 8" id="KW-0808">Transferase</keyword>
<dbReference type="InterPro" id="IPR044139">
    <property type="entry name" value="CysN_NoDQ_III"/>
</dbReference>
<evidence type="ECO:0000256" key="2">
    <source>
        <dbReference type="ARBA" id="ARBA00022679"/>
    </source>
</evidence>
<evidence type="ECO:0000256" key="1">
    <source>
        <dbReference type="ARBA" id="ARBA00012391"/>
    </source>
</evidence>
<dbReference type="EMBL" id="JAFBCF010000001">
    <property type="protein sequence ID" value="MBM7800707.1"/>
    <property type="molecule type" value="Genomic_DNA"/>
</dbReference>
<dbReference type="InterPro" id="IPR041757">
    <property type="entry name" value="CysN_GTP-bd"/>
</dbReference>
<evidence type="ECO:0000313" key="9">
    <source>
        <dbReference type="Proteomes" id="UP000704762"/>
    </source>
</evidence>
<dbReference type="InterPro" id="IPR031157">
    <property type="entry name" value="G_TR_CS"/>
</dbReference>
<dbReference type="CDD" id="cd03695">
    <property type="entry name" value="CysN_NodQ_II"/>
    <property type="match status" value="1"/>
</dbReference>
<dbReference type="RefSeq" id="WP_204920055.1">
    <property type="nucleotide sequence ID" value="NZ_BAAAQP010000003.1"/>
</dbReference>
<dbReference type="Pfam" id="PF00009">
    <property type="entry name" value="GTP_EFTU"/>
    <property type="match status" value="1"/>
</dbReference>
<evidence type="ECO:0000256" key="3">
    <source>
        <dbReference type="ARBA" id="ARBA00022695"/>
    </source>
</evidence>
<dbReference type="InterPro" id="IPR009000">
    <property type="entry name" value="Transl_B-barrel_sf"/>
</dbReference>
<dbReference type="PANTHER" id="PTHR23115">
    <property type="entry name" value="TRANSLATION FACTOR"/>
    <property type="match status" value="1"/>
</dbReference>
<sequence length="462" mass="49191">MPGTVTRPAPRTATPGRTLLRLATAGSVDDGKSTLVGRLLFDTNSVLSDTLDHVEMVSKRRGLARADLALLTDGLRAEREQGITIDVAYRYFATPARKFILADCPGHVQYTRNTVTGSSTADVIVLLVDARNGVVEQTRRHLAVASLLRVPHVVLVVNKIDLVDYSEEVFTRIATEFSVLARSFGLVDSRCIPVSATEGDNVATHSARTAWYEGPTVLGFLETVDDTRRAVGSEFRFPVQLVIRPQQAPSAPWAAQLPAVDGDYRGYAGKVESGRVSVGEEVVVLPRGSHATVAGIDTPDGPLQVAVAGQSVVLRLTQDLDVSRGDILAATDAPPAPVREVNATVCWLAERTLAVGARVLVQHGTSITKAIVKSIDATLDLDTLPGALPEWVDADALGLNDIGRVRLALASPLPIDPYREHRTTGSFIIVDEADGWTLGAGMAGVSALAPPPHQHTPGKEAS</sequence>
<keyword evidence="9" id="KW-1185">Reference proteome</keyword>
<dbReference type="InterPro" id="IPR054696">
    <property type="entry name" value="GTP-eEF1A_C"/>
</dbReference>
<keyword evidence="5" id="KW-0067">ATP-binding</keyword>
<keyword evidence="3 8" id="KW-0548">Nucleotidyltransferase</keyword>
<dbReference type="InterPro" id="IPR027417">
    <property type="entry name" value="P-loop_NTPase"/>
</dbReference>
<dbReference type="SUPFAM" id="SSF52540">
    <property type="entry name" value="P-loop containing nucleoside triphosphate hydrolases"/>
    <property type="match status" value="1"/>
</dbReference>
<keyword evidence="6" id="KW-0342">GTP-binding</keyword>
<dbReference type="CDD" id="cd04095">
    <property type="entry name" value="CysN_NoDQ_III"/>
    <property type="match status" value="1"/>
</dbReference>
<dbReference type="InterPro" id="IPR011779">
    <property type="entry name" value="SO4_adenylTrfase_lsu"/>
</dbReference>